<reference evidence="4" key="1">
    <citation type="journal article" date="2018" name="DNA Res.">
        <title>Multiple hybrid de novo genome assembly of finger millet, an orphan allotetraploid crop.</title>
        <authorList>
            <person name="Hatakeyama M."/>
            <person name="Aluri S."/>
            <person name="Balachadran M.T."/>
            <person name="Sivarajan S.R."/>
            <person name="Patrignani A."/>
            <person name="Gruter S."/>
            <person name="Poveda L."/>
            <person name="Shimizu-Inatsugi R."/>
            <person name="Baeten J."/>
            <person name="Francoijs K.J."/>
            <person name="Nataraja K.N."/>
            <person name="Reddy Y.A.N."/>
            <person name="Phadnis S."/>
            <person name="Ravikumar R.L."/>
            <person name="Schlapbach R."/>
            <person name="Sreeman S.M."/>
            <person name="Shimizu K.K."/>
        </authorList>
    </citation>
    <scope>NUCLEOTIDE SEQUENCE</scope>
</reference>
<name>A0AAV5C824_ELECO</name>
<keyword evidence="1" id="KW-0489">Methyltransferase</keyword>
<dbReference type="GO" id="GO:0032259">
    <property type="term" value="P:methylation"/>
    <property type="evidence" value="ECO:0007669"/>
    <property type="project" value="UniProtKB-KW"/>
</dbReference>
<dbReference type="AlphaFoldDB" id="A0AAV5C824"/>
<accession>A0AAV5C824</accession>
<keyword evidence="5" id="KW-1185">Reference proteome</keyword>
<keyword evidence="2" id="KW-0808">Transferase</keyword>
<proteinExistence type="predicted"/>
<evidence type="ECO:0000256" key="3">
    <source>
        <dbReference type="ARBA" id="ARBA00022691"/>
    </source>
</evidence>
<protein>
    <submittedName>
        <fullName evidence="4">Uncharacterized protein</fullName>
    </submittedName>
</protein>
<dbReference type="Pfam" id="PF01596">
    <property type="entry name" value="Methyltransf_3"/>
    <property type="match status" value="1"/>
</dbReference>
<sequence length="238" mass="25503">MWRASNLETSVYPQELDNMKEFGEDTGSPQLSLPFILAMDINRENYELGLLCIEKAIVANMNDFREGPALRVLDQSKFNMMATVAAYFSHSSSVACSFFTGHVDPPIRAPETVFSKALMALGSGSVCGTSRHHQHGGPSIAELVSHSAAALGLHGLAVARSTTARRVLAPPLEGSSSSSMDLSGATPPVVPFLNRSGPPLVHQTSNVLLCISAHAASTRSARQQVLHRACILFKKMSD</sequence>
<dbReference type="InterPro" id="IPR002935">
    <property type="entry name" value="SAM_O-MeTrfase"/>
</dbReference>
<comment type="caution">
    <text evidence="4">The sequence shown here is derived from an EMBL/GenBank/DDBJ whole genome shotgun (WGS) entry which is preliminary data.</text>
</comment>
<dbReference type="EMBL" id="BQKI01000004">
    <property type="protein sequence ID" value="GJM94235.1"/>
    <property type="molecule type" value="Genomic_DNA"/>
</dbReference>
<dbReference type="GO" id="GO:0008171">
    <property type="term" value="F:O-methyltransferase activity"/>
    <property type="evidence" value="ECO:0007669"/>
    <property type="project" value="InterPro"/>
</dbReference>
<keyword evidence="3" id="KW-0949">S-adenosyl-L-methionine</keyword>
<evidence type="ECO:0000313" key="4">
    <source>
        <dbReference type="EMBL" id="GJM94235.1"/>
    </source>
</evidence>
<evidence type="ECO:0000313" key="5">
    <source>
        <dbReference type="Proteomes" id="UP001054889"/>
    </source>
</evidence>
<evidence type="ECO:0000256" key="1">
    <source>
        <dbReference type="ARBA" id="ARBA00022603"/>
    </source>
</evidence>
<organism evidence="4 5">
    <name type="scientific">Eleusine coracana subsp. coracana</name>
    <dbReference type="NCBI Taxonomy" id="191504"/>
    <lineage>
        <taxon>Eukaryota</taxon>
        <taxon>Viridiplantae</taxon>
        <taxon>Streptophyta</taxon>
        <taxon>Embryophyta</taxon>
        <taxon>Tracheophyta</taxon>
        <taxon>Spermatophyta</taxon>
        <taxon>Magnoliopsida</taxon>
        <taxon>Liliopsida</taxon>
        <taxon>Poales</taxon>
        <taxon>Poaceae</taxon>
        <taxon>PACMAD clade</taxon>
        <taxon>Chloridoideae</taxon>
        <taxon>Cynodonteae</taxon>
        <taxon>Eleusininae</taxon>
        <taxon>Eleusine</taxon>
    </lineage>
</organism>
<reference evidence="4" key="2">
    <citation type="submission" date="2021-12" db="EMBL/GenBank/DDBJ databases">
        <title>Resequencing data analysis of finger millet.</title>
        <authorList>
            <person name="Hatakeyama M."/>
            <person name="Aluri S."/>
            <person name="Balachadran M.T."/>
            <person name="Sivarajan S.R."/>
            <person name="Poveda L."/>
            <person name="Shimizu-Inatsugi R."/>
            <person name="Schlapbach R."/>
            <person name="Sreeman S.M."/>
            <person name="Shimizu K.K."/>
        </authorList>
    </citation>
    <scope>NUCLEOTIDE SEQUENCE</scope>
</reference>
<dbReference type="Proteomes" id="UP001054889">
    <property type="component" value="Unassembled WGS sequence"/>
</dbReference>
<gene>
    <name evidence="4" type="primary">ga10865</name>
    <name evidence="4" type="ORF">PR202_ga10865</name>
</gene>
<evidence type="ECO:0000256" key="2">
    <source>
        <dbReference type="ARBA" id="ARBA00022679"/>
    </source>
</evidence>